<keyword evidence="2" id="KW-1185">Reference proteome</keyword>
<name>A0A3L8SBH5_CHLGU</name>
<accession>A0A3L8SBH5</accession>
<protein>
    <submittedName>
        <fullName evidence="1">Uncharacterized protein</fullName>
    </submittedName>
</protein>
<reference evidence="1 2" key="1">
    <citation type="journal article" date="2018" name="Proc. R. Soc. B">
        <title>A non-coding region near Follistatin controls head colour polymorphism in the Gouldian finch.</title>
        <authorList>
            <person name="Toomey M.B."/>
            <person name="Marques C.I."/>
            <person name="Andrade P."/>
            <person name="Araujo P.M."/>
            <person name="Sabatino S."/>
            <person name="Gazda M.A."/>
            <person name="Afonso S."/>
            <person name="Lopes R.J."/>
            <person name="Corbo J.C."/>
            <person name="Carneiro M."/>
        </authorList>
    </citation>
    <scope>NUCLEOTIDE SEQUENCE [LARGE SCALE GENOMIC DNA]</scope>
    <source>
        <strain evidence="1">Red01</strain>
        <tissue evidence="1">Muscle</tissue>
    </source>
</reference>
<proteinExistence type="predicted"/>
<organism evidence="1 2">
    <name type="scientific">Chloebia gouldiae</name>
    <name type="common">Gouldian finch</name>
    <name type="synonym">Erythrura gouldiae</name>
    <dbReference type="NCBI Taxonomy" id="44316"/>
    <lineage>
        <taxon>Eukaryota</taxon>
        <taxon>Metazoa</taxon>
        <taxon>Chordata</taxon>
        <taxon>Craniata</taxon>
        <taxon>Vertebrata</taxon>
        <taxon>Euteleostomi</taxon>
        <taxon>Archelosauria</taxon>
        <taxon>Archosauria</taxon>
        <taxon>Dinosauria</taxon>
        <taxon>Saurischia</taxon>
        <taxon>Theropoda</taxon>
        <taxon>Coelurosauria</taxon>
        <taxon>Aves</taxon>
        <taxon>Neognathae</taxon>
        <taxon>Neoaves</taxon>
        <taxon>Telluraves</taxon>
        <taxon>Australaves</taxon>
        <taxon>Passeriformes</taxon>
        <taxon>Passeroidea</taxon>
        <taxon>Passeridae</taxon>
        <taxon>Chloebia</taxon>
    </lineage>
</organism>
<evidence type="ECO:0000313" key="2">
    <source>
        <dbReference type="Proteomes" id="UP000276834"/>
    </source>
</evidence>
<dbReference type="Proteomes" id="UP000276834">
    <property type="component" value="Unassembled WGS sequence"/>
</dbReference>
<comment type="caution">
    <text evidence="1">The sequence shown here is derived from an EMBL/GenBank/DDBJ whole genome shotgun (WGS) entry which is preliminary data.</text>
</comment>
<dbReference type="AlphaFoldDB" id="A0A3L8SBH5"/>
<evidence type="ECO:0000313" key="1">
    <source>
        <dbReference type="EMBL" id="RLV99130.1"/>
    </source>
</evidence>
<dbReference type="EMBL" id="QUSF01000034">
    <property type="protein sequence ID" value="RLV99130.1"/>
    <property type="molecule type" value="Genomic_DNA"/>
</dbReference>
<sequence length="271" mass="31312">MVTCGQRLQSGPRLEPLNVNIDKFLRLEQILYDDSNQESFMLNIVLDWAEGSQQGLAGKGTGTERCPGQEQGTEGHISDCQECQDTRTDRHNDLYAAKEFHDFSFCQWYIACGRTRRRDNQARDNSISTKHIPAHAKGFFSEYRVERTQPSHQRASQHFKSFLCQFCISHGGSFEQVRGQNGKRFLGKVEKRVKSDPRPTGAFPSVKLSSWLSSRTKENKRQHLADKFRHMSWWKLLQCQEWKWRVTFHTCEGQLGSLQCPASVGMMAREY</sequence>
<gene>
    <name evidence="1" type="ORF">DV515_00010099</name>
</gene>